<keyword evidence="5" id="KW-0804">Transcription</keyword>
<dbReference type="Proteomes" id="UP000008827">
    <property type="component" value="Chromosome 20"/>
</dbReference>
<protein>
    <recommendedName>
        <fullName evidence="9">Myb-like domain-containing protein</fullName>
    </recommendedName>
</protein>
<evidence type="ECO:0000256" key="1">
    <source>
        <dbReference type="ARBA" id="ARBA00004123"/>
    </source>
</evidence>
<dbReference type="STRING" id="3847.A0A0R0EEU8"/>
<evidence type="ECO:0000256" key="6">
    <source>
        <dbReference type="ARBA" id="ARBA00023242"/>
    </source>
</evidence>
<evidence type="ECO:0000256" key="2">
    <source>
        <dbReference type="ARBA" id="ARBA00022737"/>
    </source>
</evidence>
<feature type="region of interest" description="Disordered" evidence="8">
    <location>
        <begin position="419"/>
        <end position="448"/>
    </location>
</feature>
<dbReference type="SMR" id="A0A0R0EEU8"/>
<feature type="domain" description="Myb-like" evidence="9">
    <location>
        <begin position="177"/>
        <end position="229"/>
    </location>
</feature>
<feature type="repeat" description="WD" evidence="7">
    <location>
        <begin position="27"/>
        <end position="58"/>
    </location>
</feature>
<dbReference type="PROSITE" id="PS50294">
    <property type="entry name" value="WD_REPEATS_REGION"/>
    <property type="match status" value="1"/>
</dbReference>
<evidence type="ECO:0000313" key="10">
    <source>
        <dbReference type="EMBL" id="KRG92655.1"/>
    </source>
</evidence>
<dbReference type="Gramene" id="KRG92655">
    <property type="protein sequence ID" value="KRG92655"/>
    <property type="gene ID" value="GLYMA_20G224000"/>
</dbReference>
<feature type="compositionally biased region" description="Polar residues" evidence="8">
    <location>
        <begin position="608"/>
        <end position="634"/>
    </location>
</feature>
<dbReference type="AlphaFoldDB" id="A0A0R0EEU8"/>
<evidence type="ECO:0000256" key="8">
    <source>
        <dbReference type="SAM" id="MobiDB-lite"/>
    </source>
</evidence>
<dbReference type="FunFam" id="1.10.10.60:FF:000061">
    <property type="entry name" value="Trihelix transcription factor GT-2"/>
    <property type="match status" value="1"/>
</dbReference>
<evidence type="ECO:0000256" key="4">
    <source>
        <dbReference type="ARBA" id="ARBA00023125"/>
    </source>
</evidence>
<dbReference type="InterPro" id="IPR015943">
    <property type="entry name" value="WD40/YVTN_repeat-like_dom_sf"/>
</dbReference>
<gene>
    <name evidence="11" type="primary">LOC100804367</name>
    <name evidence="10" type="ORF">GLYMA_20G224000</name>
</gene>
<dbReference type="InterPro" id="IPR001005">
    <property type="entry name" value="SANT/Myb"/>
</dbReference>
<keyword evidence="7" id="KW-0853">WD repeat</keyword>
<comment type="subcellular location">
    <subcellularLocation>
        <location evidence="1">Nucleus</location>
    </subcellularLocation>
</comment>
<evidence type="ECO:0000313" key="11">
    <source>
        <dbReference type="EnsemblPlants" id="KRG92655"/>
    </source>
</evidence>
<dbReference type="Gene3D" id="2.130.10.10">
    <property type="entry name" value="YVTN repeat-like/Quinoprotein amine dehydrogenase"/>
    <property type="match status" value="1"/>
</dbReference>
<dbReference type="EnsemblPlants" id="KRG92655">
    <property type="protein sequence ID" value="KRG92655"/>
    <property type="gene ID" value="GLYMA_20G224000"/>
</dbReference>
<proteinExistence type="predicted"/>
<dbReference type="InterPro" id="IPR044822">
    <property type="entry name" value="Myb_DNA-bind_4"/>
</dbReference>
<dbReference type="GO" id="GO:0003677">
    <property type="term" value="F:DNA binding"/>
    <property type="evidence" value="ECO:0007669"/>
    <property type="project" value="UniProtKB-KW"/>
</dbReference>
<name>A0A0R0EEU8_SOYBN</name>
<reference evidence="10" key="3">
    <citation type="submission" date="2018-07" db="EMBL/GenBank/DDBJ databases">
        <title>WGS assembly of Glycine max.</title>
        <authorList>
            <person name="Schmutz J."/>
            <person name="Cannon S."/>
            <person name="Schlueter J."/>
            <person name="Ma J."/>
            <person name="Mitros T."/>
            <person name="Nelson W."/>
            <person name="Hyten D."/>
            <person name="Song Q."/>
            <person name="Thelen J."/>
            <person name="Cheng J."/>
            <person name="Xu D."/>
            <person name="Hellsten U."/>
            <person name="May G."/>
            <person name="Yu Y."/>
            <person name="Sakurai T."/>
            <person name="Umezawa T."/>
            <person name="Bhattacharyya M."/>
            <person name="Sandhu D."/>
            <person name="Valliyodan B."/>
            <person name="Lindquist E."/>
            <person name="Peto M."/>
            <person name="Grant D."/>
            <person name="Shu S."/>
            <person name="Goodstein D."/>
            <person name="Barry K."/>
            <person name="Futrell-Griggs M."/>
            <person name="Abernathy B."/>
            <person name="Du J."/>
            <person name="Tian Z."/>
            <person name="Zhu L."/>
            <person name="Gill N."/>
            <person name="Joshi T."/>
            <person name="Libault M."/>
            <person name="Sethuraman A."/>
            <person name="Zhang X."/>
            <person name="Shinozaki K."/>
            <person name="Nguyen H."/>
            <person name="Wing R."/>
            <person name="Cregan P."/>
            <person name="Specht J."/>
            <person name="Grimwood J."/>
            <person name="Rokhsar D."/>
            <person name="Stacey G."/>
            <person name="Shoemaker R."/>
            <person name="Jackson S."/>
        </authorList>
    </citation>
    <scope>NUCLEOTIDE SEQUENCE</scope>
    <source>
        <tissue evidence="10">Callus</tissue>
    </source>
</reference>
<dbReference type="InterPro" id="IPR036322">
    <property type="entry name" value="WD40_repeat_dom_sf"/>
</dbReference>
<dbReference type="Gene3D" id="1.10.10.60">
    <property type="entry name" value="Homeodomain-like"/>
    <property type="match status" value="2"/>
</dbReference>
<dbReference type="ExpressionAtlas" id="A0A0R0EEU8">
    <property type="expression patterns" value="baseline and differential"/>
</dbReference>
<evidence type="ECO:0000313" key="12">
    <source>
        <dbReference type="Proteomes" id="UP000008827"/>
    </source>
</evidence>
<organism evidence="10">
    <name type="scientific">Glycine max</name>
    <name type="common">Soybean</name>
    <name type="synonym">Glycine hispida</name>
    <dbReference type="NCBI Taxonomy" id="3847"/>
    <lineage>
        <taxon>Eukaryota</taxon>
        <taxon>Viridiplantae</taxon>
        <taxon>Streptophyta</taxon>
        <taxon>Embryophyta</taxon>
        <taxon>Tracheophyta</taxon>
        <taxon>Spermatophyta</taxon>
        <taxon>Magnoliopsida</taxon>
        <taxon>eudicotyledons</taxon>
        <taxon>Gunneridae</taxon>
        <taxon>Pentapetalae</taxon>
        <taxon>rosids</taxon>
        <taxon>fabids</taxon>
        <taxon>Fabales</taxon>
        <taxon>Fabaceae</taxon>
        <taxon>Papilionoideae</taxon>
        <taxon>50 kb inversion clade</taxon>
        <taxon>NPAAA clade</taxon>
        <taxon>indigoferoid/millettioid clade</taxon>
        <taxon>Phaseoleae</taxon>
        <taxon>Glycine</taxon>
        <taxon>Glycine subgen. Soja</taxon>
    </lineage>
</organism>
<evidence type="ECO:0000256" key="3">
    <source>
        <dbReference type="ARBA" id="ARBA00023015"/>
    </source>
</evidence>
<dbReference type="FunFam" id="1.10.10.60:FF:000457">
    <property type="entry name" value="Trihelix transcription factor GTL2"/>
    <property type="match status" value="1"/>
</dbReference>
<feature type="compositionally biased region" description="Polar residues" evidence="8">
    <location>
        <begin position="428"/>
        <end position="448"/>
    </location>
</feature>
<accession>A0A0R0EEU8</accession>
<reference evidence="11" key="2">
    <citation type="submission" date="2018-02" db="UniProtKB">
        <authorList>
            <consortium name="EnsemblPlants"/>
        </authorList>
    </citation>
    <scope>IDENTIFICATION</scope>
    <source>
        <strain evidence="11">Williams 82</strain>
    </source>
</reference>
<dbReference type="SMART" id="SM00320">
    <property type="entry name" value="WD40"/>
    <property type="match status" value="1"/>
</dbReference>
<dbReference type="EMBL" id="CM000853">
    <property type="protein sequence ID" value="KRG92655.1"/>
    <property type="molecule type" value="Genomic_DNA"/>
</dbReference>
<dbReference type="GO" id="GO:0005634">
    <property type="term" value="C:nucleus"/>
    <property type="evidence" value="ECO:0007669"/>
    <property type="project" value="UniProtKB-SubCell"/>
</dbReference>
<feature type="region of interest" description="Disordered" evidence="8">
    <location>
        <begin position="607"/>
        <end position="671"/>
    </location>
</feature>
<dbReference type="PROSITE" id="PS50090">
    <property type="entry name" value="MYB_LIKE"/>
    <property type="match status" value="2"/>
</dbReference>
<dbReference type="InterPro" id="IPR001680">
    <property type="entry name" value="WD40_rpt"/>
</dbReference>
<dbReference type="CDD" id="cd12203">
    <property type="entry name" value="GT1"/>
    <property type="match status" value="1"/>
</dbReference>
<keyword evidence="4" id="KW-0238">DNA-binding</keyword>
<keyword evidence="6" id="KW-0539">Nucleus</keyword>
<dbReference type="GO" id="GO:0006355">
    <property type="term" value="P:regulation of DNA-templated transcription"/>
    <property type="evidence" value="ECO:0007669"/>
    <property type="project" value="UniProtKB-ARBA"/>
</dbReference>
<dbReference type="PROSITE" id="PS50082">
    <property type="entry name" value="WD_REPEATS_2"/>
    <property type="match status" value="1"/>
</dbReference>
<evidence type="ECO:0000256" key="5">
    <source>
        <dbReference type="ARBA" id="ARBA00023163"/>
    </source>
</evidence>
<sequence length="671" mass="77037">MVTDLIGSDDLTAKVWDYQTKSCVHTLEGHAYNASAVCFHPELPIIITGHKDGTERIWHSTTYGKEEVKKREVVTQNTNTNMFDGVPDQFHQFITPRTSLPLHLPFPLHTSGGTPNTTTFPSNFDPYNHPHQLPLQPNNLLHPLHHKDEDKEENTTVPMNLEIQRDQRQQLPELIDPWNNDEVLALLRIRSSMESWFPELTWEHVSRKLAELGYKRSAEKCKEKFEEESRYFNNINYGKNNNNNNNSSNYRFLSELEQLYHQGGSGDHHLENTTQPPLQKQDKMGHHALELEVEGDSRNVVDALVTKQNEQSDEALAVEKITKDRKRKRPDRFEMFKCFCESIVHKIMAQQEEMHNKLLEDMMKRDDEKFTREEAWKKQEIEKMNKELEMMAREQAIAGDRQANIIQILNKFSATSSPASHTLKKVNNDSNINTHITQNPNPSQTENPTLSVAQDTLQVIPSTSSTSTPALPQNPSTYSLNIQNNNNNIPVETNSVLNKGNEKDDVGRRWPKDEVLALINLRCTSVNNNNNEEKEGNNKVPLWERISQGMLELGYKRSAKRCKEKWENINKYFRKTKDVNKKRSLDSRTCPYFHQLSSLYNQGKPVLQSESHLNSPPNQNPEQVTPDQTTQAHESSSQVGSGGGFSVQQQQVDHGGEKTLMQVPSLDFDQF</sequence>
<keyword evidence="3" id="KW-0805">Transcription regulation</keyword>
<feature type="domain" description="Myb-like" evidence="9">
    <location>
        <begin position="509"/>
        <end position="570"/>
    </location>
</feature>
<evidence type="ECO:0000259" key="9">
    <source>
        <dbReference type="PROSITE" id="PS50090"/>
    </source>
</evidence>
<dbReference type="Pfam" id="PF13837">
    <property type="entry name" value="Myb_DNA-bind_4"/>
    <property type="match status" value="2"/>
</dbReference>
<keyword evidence="12" id="KW-1185">Reference proteome</keyword>
<dbReference type="SUPFAM" id="SSF50978">
    <property type="entry name" value="WD40 repeat-like"/>
    <property type="match status" value="1"/>
</dbReference>
<dbReference type="PANTHER" id="PTHR21654">
    <property type="entry name" value="FI21293P1"/>
    <property type="match status" value="1"/>
</dbReference>
<dbReference type="PANTHER" id="PTHR21654:SF61">
    <property type="entry name" value="TRIHELIX TRANSCRIPTION FACTOR GTL2"/>
    <property type="match status" value="1"/>
</dbReference>
<keyword evidence="2" id="KW-0677">Repeat</keyword>
<evidence type="ECO:0000256" key="7">
    <source>
        <dbReference type="PROSITE-ProRule" id="PRU00221"/>
    </source>
</evidence>
<reference evidence="10 11" key="1">
    <citation type="journal article" date="2010" name="Nature">
        <title>Genome sequence of the palaeopolyploid soybean.</title>
        <authorList>
            <person name="Schmutz J."/>
            <person name="Cannon S.B."/>
            <person name="Schlueter J."/>
            <person name="Ma J."/>
            <person name="Mitros T."/>
            <person name="Nelson W."/>
            <person name="Hyten D.L."/>
            <person name="Song Q."/>
            <person name="Thelen J.J."/>
            <person name="Cheng J."/>
            <person name="Xu D."/>
            <person name="Hellsten U."/>
            <person name="May G.D."/>
            <person name="Yu Y."/>
            <person name="Sakurai T."/>
            <person name="Umezawa T."/>
            <person name="Bhattacharyya M.K."/>
            <person name="Sandhu D."/>
            <person name="Valliyodan B."/>
            <person name="Lindquist E."/>
            <person name="Peto M."/>
            <person name="Grant D."/>
            <person name="Shu S."/>
            <person name="Goodstein D."/>
            <person name="Barry K."/>
            <person name="Futrell-Griggs M."/>
            <person name="Abernathy B."/>
            <person name="Du J."/>
            <person name="Tian Z."/>
            <person name="Zhu L."/>
            <person name="Gill N."/>
            <person name="Joshi T."/>
            <person name="Libault M."/>
            <person name="Sethuraman A."/>
            <person name="Zhang X.-C."/>
            <person name="Shinozaki K."/>
            <person name="Nguyen H.T."/>
            <person name="Wing R.A."/>
            <person name="Cregan P."/>
            <person name="Specht J."/>
            <person name="Grimwood J."/>
            <person name="Rokhsar D."/>
            <person name="Stacey G."/>
            <person name="Shoemaker R.C."/>
            <person name="Jackson S.A."/>
        </authorList>
    </citation>
    <scope>NUCLEOTIDE SEQUENCE [LARGE SCALE GENOMIC DNA]</scope>
    <source>
        <strain evidence="11">cv. Williams 82</strain>
        <tissue evidence="10">Callus</tissue>
    </source>
</reference>